<dbReference type="HAMAP" id="MF_00258">
    <property type="entry name" value="Glu_racemase"/>
    <property type="match status" value="1"/>
</dbReference>
<evidence type="ECO:0000256" key="4">
    <source>
        <dbReference type="ARBA" id="ARBA00022984"/>
    </source>
</evidence>
<dbReference type="EMBL" id="JBHRSZ010000002">
    <property type="protein sequence ID" value="MFC3150095.1"/>
    <property type="molecule type" value="Genomic_DNA"/>
</dbReference>
<dbReference type="InterPro" id="IPR015942">
    <property type="entry name" value="Asp/Glu/hydantoin_racemase"/>
</dbReference>
<keyword evidence="9" id="KW-1185">Reference proteome</keyword>
<evidence type="ECO:0000256" key="6">
    <source>
        <dbReference type="ARBA" id="ARBA00023316"/>
    </source>
</evidence>
<keyword evidence="5 7" id="KW-0413">Isomerase</keyword>
<dbReference type="InterPro" id="IPR004391">
    <property type="entry name" value="Glu_race"/>
</dbReference>
<feature type="active site" description="Proton donor/acceptor" evidence="7">
    <location>
        <position position="188"/>
    </location>
</feature>
<feature type="binding site" evidence="7">
    <location>
        <begin position="189"/>
        <end position="190"/>
    </location>
    <ligand>
        <name>substrate</name>
    </ligand>
</feature>
<comment type="function">
    <text evidence="7">Provides the (R)-glutamate required for cell wall biosynthesis.</text>
</comment>
<dbReference type="PANTHER" id="PTHR21198:SF2">
    <property type="entry name" value="GLUTAMATE RACEMASE"/>
    <property type="match status" value="1"/>
</dbReference>
<comment type="caution">
    <text evidence="8">The sequence shown here is derived from an EMBL/GenBank/DDBJ whole genome shotgun (WGS) entry which is preliminary data.</text>
</comment>
<accession>A0ABV7HDA0</accession>
<comment type="similarity">
    <text evidence="7">Belongs to the aspartate/glutamate racemases family.</text>
</comment>
<dbReference type="RefSeq" id="WP_386716268.1">
    <property type="nucleotide sequence ID" value="NZ_JBHRSZ010000002.1"/>
</dbReference>
<feature type="binding site" evidence="7">
    <location>
        <begin position="79"/>
        <end position="80"/>
    </location>
    <ligand>
        <name>substrate</name>
    </ligand>
</feature>
<proteinExistence type="inferred from homology"/>
<comment type="catalytic activity">
    <reaction evidence="1 7">
        <text>L-glutamate = D-glutamate</text>
        <dbReference type="Rhea" id="RHEA:12813"/>
        <dbReference type="ChEBI" id="CHEBI:29985"/>
        <dbReference type="ChEBI" id="CHEBI:29986"/>
        <dbReference type="EC" id="5.1.1.3"/>
    </reaction>
</comment>
<name>A0ABV7HDA0_9GAMM</name>
<dbReference type="Pfam" id="PF01177">
    <property type="entry name" value="Asp_Glu_race"/>
    <property type="match status" value="1"/>
</dbReference>
<dbReference type="InterPro" id="IPR033134">
    <property type="entry name" value="Asp/Glu_racemase_AS_2"/>
</dbReference>
<protein>
    <recommendedName>
        <fullName evidence="2 7">Glutamate racemase</fullName>
        <ecNumber evidence="2 7">5.1.1.3</ecNumber>
    </recommendedName>
</protein>
<dbReference type="SUPFAM" id="SSF53681">
    <property type="entry name" value="Aspartate/glutamate racemase"/>
    <property type="match status" value="2"/>
</dbReference>
<evidence type="ECO:0000256" key="2">
    <source>
        <dbReference type="ARBA" id="ARBA00013090"/>
    </source>
</evidence>
<dbReference type="InterPro" id="IPR018187">
    <property type="entry name" value="Asp/Glu_racemase_AS_1"/>
</dbReference>
<dbReference type="PROSITE" id="PS00924">
    <property type="entry name" value="ASP_GLU_RACEMASE_2"/>
    <property type="match status" value="1"/>
</dbReference>
<organism evidence="8 9">
    <name type="scientific">Litoribrevibacter euphylliae</name>
    <dbReference type="NCBI Taxonomy" id="1834034"/>
    <lineage>
        <taxon>Bacteria</taxon>
        <taxon>Pseudomonadati</taxon>
        <taxon>Pseudomonadota</taxon>
        <taxon>Gammaproteobacteria</taxon>
        <taxon>Oceanospirillales</taxon>
        <taxon>Oceanospirillaceae</taxon>
        <taxon>Litoribrevibacter</taxon>
    </lineage>
</organism>
<evidence type="ECO:0000313" key="8">
    <source>
        <dbReference type="EMBL" id="MFC3150095.1"/>
    </source>
</evidence>
<comment type="pathway">
    <text evidence="7">Cell wall biogenesis; peptidoglycan biosynthesis.</text>
</comment>
<dbReference type="Proteomes" id="UP001595476">
    <property type="component" value="Unassembled WGS sequence"/>
</dbReference>
<feature type="binding site" evidence="7">
    <location>
        <begin position="42"/>
        <end position="43"/>
    </location>
    <ligand>
        <name>substrate</name>
    </ligand>
</feature>
<keyword evidence="3 7" id="KW-0133">Cell shape</keyword>
<dbReference type="PANTHER" id="PTHR21198">
    <property type="entry name" value="GLUTAMATE RACEMASE"/>
    <property type="match status" value="1"/>
</dbReference>
<dbReference type="EC" id="5.1.1.3" evidence="2 7"/>
<dbReference type="GO" id="GO:0008881">
    <property type="term" value="F:glutamate racemase activity"/>
    <property type="evidence" value="ECO:0007669"/>
    <property type="project" value="UniProtKB-EC"/>
</dbReference>
<evidence type="ECO:0000256" key="5">
    <source>
        <dbReference type="ARBA" id="ARBA00023235"/>
    </source>
</evidence>
<feature type="active site" description="Proton donor/acceptor" evidence="7">
    <location>
        <position position="78"/>
    </location>
</feature>
<feature type="binding site" evidence="7">
    <location>
        <begin position="10"/>
        <end position="11"/>
    </location>
    <ligand>
        <name>substrate</name>
    </ligand>
</feature>
<dbReference type="InterPro" id="IPR001920">
    <property type="entry name" value="Asp/Glu_race"/>
</dbReference>
<keyword evidence="4 7" id="KW-0573">Peptidoglycan synthesis</keyword>
<dbReference type="Gene3D" id="3.40.50.1860">
    <property type="match status" value="2"/>
</dbReference>
<sequence>MTCPRILILDSGVGGLSVLQEISQVVSGAHIDYLADHAFFPYGTKSPSELIARVSSLIQHAINKSPTDSPYDLAVIACNTASTVVLEALRARFDMPFVGVVPAIKPACALSSSKRVGVLATEGTVTREYTRNLINDFGQDNEITLVGSARLVELAEQKLAGEVIDIYELQQILYPLKEAQVDTVVLGCTHFPLLKEELGQAADWSVSWVDSGQAIARRVSFLLKLDSKADPHRAEGCSDHKVFYSTDLTKLNSEVISAWAFSQILPFELKG</sequence>
<evidence type="ECO:0000256" key="1">
    <source>
        <dbReference type="ARBA" id="ARBA00001602"/>
    </source>
</evidence>
<reference evidence="9" key="1">
    <citation type="journal article" date="2019" name="Int. J. Syst. Evol. Microbiol.">
        <title>The Global Catalogue of Microorganisms (GCM) 10K type strain sequencing project: providing services to taxonomists for standard genome sequencing and annotation.</title>
        <authorList>
            <consortium name="The Broad Institute Genomics Platform"/>
            <consortium name="The Broad Institute Genome Sequencing Center for Infectious Disease"/>
            <person name="Wu L."/>
            <person name="Ma J."/>
        </authorList>
    </citation>
    <scope>NUCLEOTIDE SEQUENCE [LARGE SCALE GENOMIC DNA]</scope>
    <source>
        <strain evidence="9">KCTC 52438</strain>
    </source>
</reference>
<evidence type="ECO:0000313" key="9">
    <source>
        <dbReference type="Proteomes" id="UP001595476"/>
    </source>
</evidence>
<dbReference type="PROSITE" id="PS00923">
    <property type="entry name" value="ASP_GLU_RACEMASE_1"/>
    <property type="match status" value="1"/>
</dbReference>
<dbReference type="NCBIfam" id="TIGR00067">
    <property type="entry name" value="glut_race"/>
    <property type="match status" value="1"/>
</dbReference>
<gene>
    <name evidence="7 8" type="primary">murI</name>
    <name evidence="8" type="ORF">ACFOEK_03565</name>
</gene>
<keyword evidence="6 7" id="KW-0961">Cell wall biogenesis/degradation</keyword>
<evidence type="ECO:0000256" key="7">
    <source>
        <dbReference type="HAMAP-Rule" id="MF_00258"/>
    </source>
</evidence>
<evidence type="ECO:0000256" key="3">
    <source>
        <dbReference type="ARBA" id="ARBA00022960"/>
    </source>
</evidence>